<name>A0A0F9Y5B4_9ZZZZ</name>
<feature type="transmembrane region" description="Helical" evidence="8">
    <location>
        <begin position="170"/>
        <end position="189"/>
    </location>
</feature>
<evidence type="ECO:0000256" key="3">
    <source>
        <dbReference type="ARBA" id="ARBA00022692"/>
    </source>
</evidence>
<gene>
    <name evidence="9" type="ORF">LCGC14_0132090</name>
</gene>
<dbReference type="AlphaFoldDB" id="A0A0F9Y5B4"/>
<evidence type="ECO:0000256" key="1">
    <source>
        <dbReference type="ARBA" id="ARBA00004651"/>
    </source>
</evidence>
<evidence type="ECO:0000256" key="7">
    <source>
        <dbReference type="ARBA" id="ARBA00023136"/>
    </source>
</evidence>
<sequence length="448" mass="50536">MLKTKLTELVKNIFKKQSQLVTNIIIVGSVSLAVKGVSFYKELLIAENYGVSELLDTFLIAVLIPTFIQNVFINAYGSVFIPNYLLEKKNNENTGAFQSSSFLITIGIGLLMILVTYLFLDFYLEFLFPGHETTYYQLIKIQLWIILPSMLFWAITSLISGLLMTNDEFLYSSLNAIFIPIITIFFLFFYRDNLQEKTLAVGILVGSIISTFYMVFIGFRKKLITIKKPDFKNANIQLLLKQMPAKISSGLINGVNPMVDQYFSAQMAIGAIAALNYGYKIPMVIISLVGGPIGSTILPHFSKIAAENSEKAYQELKKILHIGLISMSGVTIILIFLSEFIIIMFFQRGAFTQDDTSLVYVIQQMYFIQIPFYIVGIVMNSYLTAVNKNNFLVISSILSMTLNIILNYTLIELLGIKGLALATSLVSFINSFVIYIYIRKQYSIKNNV</sequence>
<organism evidence="9">
    <name type="scientific">marine sediment metagenome</name>
    <dbReference type="NCBI Taxonomy" id="412755"/>
    <lineage>
        <taxon>unclassified sequences</taxon>
        <taxon>metagenomes</taxon>
        <taxon>ecological metagenomes</taxon>
    </lineage>
</organism>
<dbReference type="GO" id="GO:0034204">
    <property type="term" value="P:lipid translocation"/>
    <property type="evidence" value="ECO:0007669"/>
    <property type="project" value="TreeGrafter"/>
</dbReference>
<dbReference type="GO" id="GO:0015648">
    <property type="term" value="F:lipid-linked peptidoglycan transporter activity"/>
    <property type="evidence" value="ECO:0007669"/>
    <property type="project" value="TreeGrafter"/>
</dbReference>
<dbReference type="GO" id="GO:0009252">
    <property type="term" value="P:peptidoglycan biosynthetic process"/>
    <property type="evidence" value="ECO:0007669"/>
    <property type="project" value="UniProtKB-KW"/>
</dbReference>
<dbReference type="GO" id="GO:0008360">
    <property type="term" value="P:regulation of cell shape"/>
    <property type="evidence" value="ECO:0007669"/>
    <property type="project" value="UniProtKB-KW"/>
</dbReference>
<evidence type="ECO:0000256" key="2">
    <source>
        <dbReference type="ARBA" id="ARBA00022475"/>
    </source>
</evidence>
<evidence type="ECO:0000256" key="8">
    <source>
        <dbReference type="SAM" id="Phobius"/>
    </source>
</evidence>
<comment type="caution">
    <text evidence="9">The sequence shown here is derived from an EMBL/GenBank/DDBJ whole genome shotgun (WGS) entry which is preliminary data.</text>
</comment>
<reference evidence="9" key="1">
    <citation type="journal article" date="2015" name="Nature">
        <title>Complex archaea that bridge the gap between prokaryotes and eukaryotes.</title>
        <authorList>
            <person name="Spang A."/>
            <person name="Saw J.H."/>
            <person name="Jorgensen S.L."/>
            <person name="Zaremba-Niedzwiedzka K."/>
            <person name="Martijn J."/>
            <person name="Lind A.E."/>
            <person name="van Eijk R."/>
            <person name="Schleper C."/>
            <person name="Guy L."/>
            <person name="Ettema T.J."/>
        </authorList>
    </citation>
    <scope>NUCLEOTIDE SEQUENCE</scope>
</reference>
<dbReference type="PANTHER" id="PTHR47019:SF1">
    <property type="entry name" value="LIPID II FLIPPASE MURJ"/>
    <property type="match status" value="1"/>
</dbReference>
<dbReference type="EMBL" id="LAZR01000044">
    <property type="protein sequence ID" value="KKN99788.1"/>
    <property type="molecule type" value="Genomic_DNA"/>
</dbReference>
<feature type="transmembrane region" description="Helical" evidence="8">
    <location>
        <begin position="102"/>
        <end position="123"/>
    </location>
</feature>
<keyword evidence="3 8" id="KW-0812">Transmembrane</keyword>
<dbReference type="InterPro" id="IPR004268">
    <property type="entry name" value="MurJ"/>
</dbReference>
<feature type="transmembrane region" description="Helical" evidence="8">
    <location>
        <begin position="143"/>
        <end position="163"/>
    </location>
</feature>
<dbReference type="Pfam" id="PF03023">
    <property type="entry name" value="MurJ"/>
    <property type="match status" value="1"/>
</dbReference>
<feature type="transmembrane region" description="Helical" evidence="8">
    <location>
        <begin position="416"/>
        <end position="438"/>
    </location>
</feature>
<proteinExistence type="predicted"/>
<evidence type="ECO:0000313" key="9">
    <source>
        <dbReference type="EMBL" id="KKN99788.1"/>
    </source>
</evidence>
<feature type="transmembrane region" description="Helical" evidence="8">
    <location>
        <begin position="319"/>
        <end position="346"/>
    </location>
</feature>
<keyword evidence="7 8" id="KW-0472">Membrane</keyword>
<accession>A0A0F9Y5B4</accession>
<dbReference type="PRINTS" id="PR01806">
    <property type="entry name" value="VIRFACTRMVIN"/>
</dbReference>
<feature type="transmembrane region" description="Helical" evidence="8">
    <location>
        <begin position="391"/>
        <end position="410"/>
    </location>
</feature>
<feature type="transmembrane region" description="Helical" evidence="8">
    <location>
        <begin position="201"/>
        <end position="219"/>
    </location>
</feature>
<comment type="subcellular location">
    <subcellularLocation>
        <location evidence="1">Cell membrane</location>
        <topology evidence="1">Multi-pass membrane protein</topology>
    </subcellularLocation>
</comment>
<feature type="transmembrane region" description="Helical" evidence="8">
    <location>
        <begin position="20"/>
        <end position="38"/>
    </location>
</feature>
<feature type="transmembrane region" description="Helical" evidence="8">
    <location>
        <begin position="358"/>
        <end position="379"/>
    </location>
</feature>
<evidence type="ECO:0000256" key="6">
    <source>
        <dbReference type="ARBA" id="ARBA00022989"/>
    </source>
</evidence>
<feature type="transmembrane region" description="Helical" evidence="8">
    <location>
        <begin position="58"/>
        <end position="81"/>
    </location>
</feature>
<dbReference type="PANTHER" id="PTHR47019">
    <property type="entry name" value="LIPID II FLIPPASE MURJ"/>
    <property type="match status" value="1"/>
</dbReference>
<keyword evidence="2" id="KW-1003">Cell membrane</keyword>
<evidence type="ECO:0000256" key="4">
    <source>
        <dbReference type="ARBA" id="ARBA00022960"/>
    </source>
</evidence>
<protein>
    <recommendedName>
        <fullName evidence="10">Polysaccharide biosynthesis protein C-terminal domain-containing protein</fullName>
    </recommendedName>
</protein>
<dbReference type="GO" id="GO:0005886">
    <property type="term" value="C:plasma membrane"/>
    <property type="evidence" value="ECO:0007669"/>
    <property type="project" value="UniProtKB-SubCell"/>
</dbReference>
<keyword evidence="5" id="KW-0573">Peptidoglycan synthesis</keyword>
<keyword evidence="4" id="KW-0133">Cell shape</keyword>
<keyword evidence="6 8" id="KW-1133">Transmembrane helix</keyword>
<dbReference type="InterPro" id="IPR051050">
    <property type="entry name" value="Lipid_II_flippase_MurJ/MviN"/>
</dbReference>
<evidence type="ECO:0000256" key="5">
    <source>
        <dbReference type="ARBA" id="ARBA00022984"/>
    </source>
</evidence>
<evidence type="ECO:0008006" key="10">
    <source>
        <dbReference type="Google" id="ProtNLM"/>
    </source>
</evidence>